<dbReference type="AlphaFoldDB" id="A0A2V4KZZ6"/>
<sequence>MAIGYTPAVEIYGSNAALINARLVDWEHVDAAGVESDTLKLTVNIEGLDGLPSVDGKVGLRVGYKETGLVDKGEFVVTRTTPQLFPALLLIVATAAPFKVKDETGFKARRSASYAMTTLGQVFRQLTTKHGFSPRVAPELDAIPIAHIDQSNETDMGFLTRLARRYDAVTKPVNDLYVLARRGQVKTLSGKTLPPVTLSVTKDNRPGERAFIAASIDQDSRVRFKGCKTTWWDGSAGKECVVEVGEGPFKTVRQRYQNEAEAKAAAEGEQRKTQREAAKLRIDCPGNPALSAEGLLELDDSWPSFMRGTWSIDKVTASGSRQQSYRCTLEATYPDGRQE</sequence>
<dbReference type="EMBL" id="QJRX01000014">
    <property type="protein sequence ID" value="PYC19513.1"/>
    <property type="molecule type" value="Genomic_DNA"/>
</dbReference>
<accession>A0A2V4KZZ6</accession>
<dbReference type="OrthoDB" id="4070623at2"/>
<comment type="caution">
    <text evidence="1">The sequence shown here is derived from an EMBL/GenBank/DDBJ whole genome shotgun (WGS) entry which is preliminary data.</text>
</comment>
<reference evidence="1 2" key="1">
    <citation type="submission" date="2018-06" db="EMBL/GenBank/DDBJ databases">
        <title>Pseudomonas diversity within urban Lake Michigan freshwaters.</title>
        <authorList>
            <person name="Batrich M."/>
            <person name="Hatzopoulos T."/>
            <person name="Putonti C."/>
        </authorList>
    </citation>
    <scope>NUCLEOTIDE SEQUENCE [LARGE SCALE GENOMIC DNA]</scope>
    <source>
        <strain evidence="1 2">MB-090714</strain>
    </source>
</reference>
<evidence type="ECO:0000313" key="1">
    <source>
        <dbReference type="EMBL" id="PYC19513.1"/>
    </source>
</evidence>
<proteinExistence type="predicted"/>
<dbReference type="SUPFAM" id="SSF69279">
    <property type="entry name" value="Phage tail proteins"/>
    <property type="match status" value="1"/>
</dbReference>
<evidence type="ECO:0000313" key="2">
    <source>
        <dbReference type="Proteomes" id="UP000248146"/>
    </source>
</evidence>
<dbReference type="Pfam" id="PF05954">
    <property type="entry name" value="Phage_GPD"/>
    <property type="match status" value="1"/>
</dbReference>
<gene>
    <name evidence="1" type="ORF">DMO17_19230</name>
</gene>
<protein>
    <submittedName>
        <fullName evidence="1">Phage tail protein</fullName>
    </submittedName>
</protein>
<dbReference type="RefSeq" id="WP_110684091.1">
    <property type="nucleotide sequence ID" value="NZ_QJRX01000014.1"/>
</dbReference>
<name>A0A2V4KZZ6_AQUAC</name>
<dbReference type="Proteomes" id="UP000248146">
    <property type="component" value="Unassembled WGS sequence"/>
</dbReference>
<organism evidence="1 2">
    <name type="scientific">Aquipseudomonas alcaligenes</name>
    <name type="common">Pseudomonas alcaligenes</name>
    <dbReference type="NCBI Taxonomy" id="43263"/>
    <lineage>
        <taxon>Bacteria</taxon>
        <taxon>Pseudomonadati</taxon>
        <taxon>Pseudomonadota</taxon>
        <taxon>Gammaproteobacteria</taxon>
        <taxon>Pseudomonadales</taxon>
        <taxon>Pseudomonadaceae</taxon>
        <taxon>Aquipseudomonas</taxon>
    </lineage>
</organism>